<evidence type="ECO:0000256" key="1">
    <source>
        <dbReference type="ARBA" id="ARBA00011900"/>
    </source>
</evidence>
<sequence>MGASTDSNLFHAGSLFSTDYLVGAIKAEPAYKAVDAGTLRARFVEIADAFPKNAKTNESQTEDDFIWPVLDALGWKDSLRQQNLTVTGRDDVPDGLLFADADAKATANAQDEQWRRYGHGLAVVESKRWARPLDRASGRDETTAPSTQMLRYLRRIDDTSQGKLRWGILTNGTRWRLYWAGARSISEEFLEIDLGRVLALDGTPDLFIEDEARDHWLRVFACMFGREAFLRTGVDQKSFHDRARAEAAFYEERVAASLSRLVFDDVFPALARALAASAPEAPLDDIRDAALILLYRLLFLLYAEDRDLLPVSDHRYDDYALRPLRIEIGDRVSNGDTFSGTAAKVWSHVSDLSRIIDKGDASVGIPPYNGGLFAGAGAPLLSTARIADDVMAPALDALSYERSSGQRRYINYRDLSVQQLGSIYERLLEYEIVREGVVGAAEPLTVRPNLFARKNSGSYYTPDELVGLILDETLEPLIGERRAAFHAALEALDSNDTPEMQRGALREVDAAEAILSLRVCDPAMGSGHFLVSLVDTLADHVLEAMAEAAALGAEADYTSSLAGEIEKIRATILRNARAAKWTIDESHLDDRHIVRRMVLKRCVYGVDKNPMAVELAKVALWLHTFTVGAPLSFIDHHLHAGDSLFGLWVRDAIDKAGKLGGELLWNEALANAQRQALAMKTIEMATDAEIAEAHRSAEMWTDVEFQVGPLDSFVSFMHALDWLDLGKDQKRLVRLWLDGQFGEPLLIARGKATPAQGRTKVDEIEGFMDIWRRARSDRRGALPELADKLPRCLGRLGGQKPGRWLRRRRR</sequence>
<gene>
    <name evidence="5" type="ORF">CEP68_15600</name>
</gene>
<dbReference type="InterPro" id="IPR029063">
    <property type="entry name" value="SAM-dependent_MTases_sf"/>
</dbReference>
<evidence type="ECO:0000313" key="6">
    <source>
        <dbReference type="Proteomes" id="UP000197050"/>
    </source>
</evidence>
<dbReference type="AlphaFoldDB" id="A0A1Z3UBX5"/>
<comment type="catalytic activity">
    <reaction evidence="4">
        <text>a 2'-deoxyadenosine in DNA + S-adenosyl-L-methionine = an N(6)-methyl-2'-deoxyadenosine in DNA + S-adenosyl-L-homocysteine + H(+)</text>
        <dbReference type="Rhea" id="RHEA:15197"/>
        <dbReference type="Rhea" id="RHEA-COMP:12418"/>
        <dbReference type="Rhea" id="RHEA-COMP:12419"/>
        <dbReference type="ChEBI" id="CHEBI:15378"/>
        <dbReference type="ChEBI" id="CHEBI:57856"/>
        <dbReference type="ChEBI" id="CHEBI:59789"/>
        <dbReference type="ChEBI" id="CHEBI:90615"/>
        <dbReference type="ChEBI" id="CHEBI:90616"/>
        <dbReference type="EC" id="2.1.1.72"/>
    </reaction>
</comment>
<evidence type="ECO:0000256" key="4">
    <source>
        <dbReference type="ARBA" id="ARBA00047942"/>
    </source>
</evidence>
<dbReference type="REBASE" id="208832">
    <property type="entry name" value="Bve289ORF15600P"/>
</dbReference>
<dbReference type="EMBL" id="CP022048">
    <property type="protein sequence ID" value="ASE40796.1"/>
    <property type="molecule type" value="Genomic_DNA"/>
</dbReference>
<dbReference type="EC" id="2.1.1.72" evidence="1"/>
<dbReference type="KEGG" id="bvc:CEP68_15600"/>
<organism evidence="5 6">
    <name type="scientific">Brevundimonas vesicularis</name>
    <name type="common">Pseudomonas vesicularis</name>
    <dbReference type="NCBI Taxonomy" id="41276"/>
    <lineage>
        <taxon>Bacteria</taxon>
        <taxon>Pseudomonadati</taxon>
        <taxon>Pseudomonadota</taxon>
        <taxon>Alphaproteobacteria</taxon>
        <taxon>Caulobacterales</taxon>
        <taxon>Caulobacteraceae</taxon>
        <taxon>Brevundimonas</taxon>
    </lineage>
</organism>
<dbReference type="GO" id="GO:0032259">
    <property type="term" value="P:methylation"/>
    <property type="evidence" value="ECO:0007669"/>
    <property type="project" value="UniProtKB-KW"/>
</dbReference>
<dbReference type="GO" id="GO:0009007">
    <property type="term" value="F:site-specific DNA-methyltransferase (adenine-specific) activity"/>
    <property type="evidence" value="ECO:0007669"/>
    <property type="project" value="UniProtKB-EC"/>
</dbReference>
<accession>A0A1Z3UBX5</accession>
<evidence type="ECO:0000313" key="5">
    <source>
        <dbReference type="EMBL" id="ASE40796.1"/>
    </source>
</evidence>
<keyword evidence="2" id="KW-0489">Methyltransferase</keyword>
<protein>
    <recommendedName>
        <fullName evidence="1">site-specific DNA-methyltransferase (adenine-specific)</fullName>
        <ecNumber evidence="1">2.1.1.72</ecNumber>
    </recommendedName>
</protein>
<keyword evidence="3" id="KW-0808">Transferase</keyword>
<dbReference type="SUPFAM" id="SSF53335">
    <property type="entry name" value="S-adenosyl-L-methionine-dependent methyltransferases"/>
    <property type="match status" value="1"/>
</dbReference>
<evidence type="ECO:0000256" key="3">
    <source>
        <dbReference type="ARBA" id="ARBA00022679"/>
    </source>
</evidence>
<dbReference type="Gene3D" id="3.40.50.150">
    <property type="entry name" value="Vaccinia Virus protein VP39"/>
    <property type="match status" value="1"/>
</dbReference>
<name>A0A1Z3UBX5_BREVE</name>
<dbReference type="PANTHER" id="PTHR33841:SF1">
    <property type="entry name" value="DNA METHYLTRANSFERASE A"/>
    <property type="match status" value="1"/>
</dbReference>
<proteinExistence type="predicted"/>
<dbReference type="PRINTS" id="PR00507">
    <property type="entry name" value="N12N6MTFRASE"/>
</dbReference>
<dbReference type="InterPro" id="IPR050953">
    <property type="entry name" value="N4_N6_ade-DNA_methylase"/>
</dbReference>
<dbReference type="PANTHER" id="PTHR33841">
    <property type="entry name" value="DNA METHYLTRANSFERASE YEEA-RELATED"/>
    <property type="match status" value="1"/>
</dbReference>
<dbReference type="Proteomes" id="UP000197050">
    <property type="component" value="Chromosome"/>
</dbReference>
<evidence type="ECO:0000256" key="2">
    <source>
        <dbReference type="ARBA" id="ARBA00022603"/>
    </source>
</evidence>
<reference evidence="6" key="1">
    <citation type="submission" date="2017-06" db="EMBL/GenBank/DDBJ databases">
        <title>FDA dAtabase for Regulatory Grade micrObial Sequences (FDA-ARGOS): Supporting development and validation of Infectious Disease Dx tests.</title>
        <authorList>
            <person name="Minogue T."/>
            <person name="Wolcott M."/>
            <person name="Wasieloski L."/>
            <person name="Aguilar W."/>
            <person name="Moore D."/>
            <person name="Tallon L."/>
            <person name="Sadzewicz L."/>
            <person name="Sengamalay N."/>
            <person name="Ott S."/>
            <person name="Godinez A."/>
            <person name="Nagaraj S."/>
            <person name="Nadendla S."/>
            <person name="Geyer C."/>
            <person name="Sichtig H."/>
        </authorList>
    </citation>
    <scope>NUCLEOTIDE SEQUENCE [LARGE SCALE GENOMIC DNA]</scope>
    <source>
        <strain evidence="6">FDAARGOS_289</strain>
    </source>
</reference>